<dbReference type="PROSITE" id="PS51464">
    <property type="entry name" value="SIS"/>
    <property type="match status" value="1"/>
</dbReference>
<evidence type="ECO:0000313" key="2">
    <source>
        <dbReference type="EMBL" id="GLS26384.1"/>
    </source>
</evidence>
<protein>
    <submittedName>
        <fullName evidence="2">Phosphoheptose isomerase</fullName>
    </submittedName>
</protein>
<comment type="caution">
    <text evidence="2">The sequence shown here is derived from an EMBL/GenBank/DDBJ whole genome shotgun (WGS) entry which is preliminary data.</text>
</comment>
<sequence>MQMTEFEMNDEYDMHHELEERVISLFHQSVEAKMHAGEALAPFIADASQLIVQALLSENKILVAGNGASSAIAQILVNCLVDHFERERPGFAAYGLNTSPTTNTGFNSPDNFDELFSRQIWAMGSPGDVLVLYTTNNDVPNLVKAAESAHERDMHVLVFSGGDDGALQSILDMHDLEVRAPLDAESRIHEVHLLSTYCLCDLIDNQLFGPLEEEEY</sequence>
<keyword evidence="2" id="KW-0413">Isomerase</keyword>
<keyword evidence="3" id="KW-1185">Reference proteome</keyword>
<dbReference type="InterPro" id="IPR001347">
    <property type="entry name" value="SIS_dom"/>
</dbReference>
<dbReference type="EMBL" id="BSPD01000045">
    <property type="protein sequence ID" value="GLS26384.1"/>
    <property type="molecule type" value="Genomic_DNA"/>
</dbReference>
<feature type="domain" description="SIS" evidence="1">
    <location>
        <begin position="51"/>
        <end position="213"/>
    </location>
</feature>
<evidence type="ECO:0000313" key="3">
    <source>
        <dbReference type="Proteomes" id="UP001156870"/>
    </source>
</evidence>
<dbReference type="GO" id="GO:1901135">
    <property type="term" value="P:carbohydrate derivative metabolic process"/>
    <property type="evidence" value="ECO:0007669"/>
    <property type="project" value="InterPro"/>
</dbReference>
<accession>A0AA37T3M2</accession>
<dbReference type="SUPFAM" id="SSF53697">
    <property type="entry name" value="SIS domain"/>
    <property type="match status" value="1"/>
</dbReference>
<dbReference type="PANTHER" id="PTHR30390:SF6">
    <property type="entry name" value="DNAA INITIATOR-ASSOCIATING PROTEIN DIAA"/>
    <property type="match status" value="1"/>
</dbReference>
<dbReference type="CDD" id="cd05006">
    <property type="entry name" value="SIS_GmhA"/>
    <property type="match status" value="1"/>
</dbReference>
<gene>
    <name evidence="2" type="primary">gmhA</name>
    <name evidence="2" type="ORF">GCM10007877_20990</name>
</gene>
<name>A0AA37T3M2_9GAMM</name>
<dbReference type="Gene3D" id="3.40.50.10490">
    <property type="entry name" value="Glucose-6-phosphate isomerase like protein, domain 1"/>
    <property type="match status" value="1"/>
</dbReference>
<dbReference type="InterPro" id="IPR046348">
    <property type="entry name" value="SIS_dom_sf"/>
</dbReference>
<organism evidence="2 3">
    <name type="scientific">Marinibactrum halimedae</name>
    <dbReference type="NCBI Taxonomy" id="1444977"/>
    <lineage>
        <taxon>Bacteria</taxon>
        <taxon>Pseudomonadati</taxon>
        <taxon>Pseudomonadota</taxon>
        <taxon>Gammaproteobacteria</taxon>
        <taxon>Cellvibrionales</taxon>
        <taxon>Cellvibrionaceae</taxon>
        <taxon>Marinibactrum</taxon>
    </lineage>
</organism>
<dbReference type="AlphaFoldDB" id="A0AA37T3M2"/>
<evidence type="ECO:0000259" key="1">
    <source>
        <dbReference type="PROSITE" id="PS51464"/>
    </source>
</evidence>
<reference evidence="2 3" key="1">
    <citation type="journal article" date="2014" name="Int. J. Syst. Evol. Microbiol.">
        <title>Complete genome sequence of Corynebacterium casei LMG S-19264T (=DSM 44701T), isolated from a smear-ripened cheese.</title>
        <authorList>
            <consortium name="US DOE Joint Genome Institute (JGI-PGF)"/>
            <person name="Walter F."/>
            <person name="Albersmeier A."/>
            <person name="Kalinowski J."/>
            <person name="Ruckert C."/>
        </authorList>
    </citation>
    <scope>NUCLEOTIDE SEQUENCE [LARGE SCALE GENOMIC DNA]</scope>
    <source>
        <strain evidence="2 3">NBRC 110095</strain>
    </source>
</reference>
<dbReference type="Proteomes" id="UP001156870">
    <property type="component" value="Unassembled WGS sequence"/>
</dbReference>
<proteinExistence type="predicted"/>
<dbReference type="GO" id="GO:0097367">
    <property type="term" value="F:carbohydrate derivative binding"/>
    <property type="evidence" value="ECO:0007669"/>
    <property type="project" value="InterPro"/>
</dbReference>
<dbReference type="InterPro" id="IPR050099">
    <property type="entry name" value="SIS_GmhA/DiaA_subfam"/>
</dbReference>
<dbReference type="GO" id="GO:0016853">
    <property type="term" value="F:isomerase activity"/>
    <property type="evidence" value="ECO:0007669"/>
    <property type="project" value="UniProtKB-KW"/>
</dbReference>
<dbReference type="InterPro" id="IPR035461">
    <property type="entry name" value="GmhA/DiaA"/>
</dbReference>
<dbReference type="PANTHER" id="PTHR30390">
    <property type="entry name" value="SEDOHEPTULOSE 7-PHOSPHATE ISOMERASE / DNAA INITIATOR-ASSOCIATING FACTOR FOR REPLICATION INITIATION"/>
    <property type="match status" value="1"/>
</dbReference>
<dbReference type="Pfam" id="PF13580">
    <property type="entry name" value="SIS_2"/>
    <property type="match status" value="1"/>
</dbReference>